<reference evidence="1 2" key="1">
    <citation type="journal article" date="2015" name="Genome Announc.">
        <title>Draft Genome Sequences of Marine Isolates of Thalassomonas viridans and Thalassomonas actiniarum.</title>
        <authorList>
            <person name="Olonade I."/>
            <person name="van Zyl L.J."/>
            <person name="Trindade M."/>
        </authorList>
    </citation>
    <scope>NUCLEOTIDE SEQUENCE [LARGE SCALE GENOMIC DNA]</scope>
    <source>
        <strain evidence="1 2">XOM25</strain>
    </source>
</reference>
<proteinExistence type="predicted"/>
<sequence>MNIELFCIRCPACYESINLKTRKALIYKGVIYCHSCQALLTPSIFSSVVATCVLGVPAWLLTDVLLNPLHVNAEISYVIGFSLCMGVAKLASPLANLIQVKEDQNGC</sequence>
<dbReference type="KEGG" id="tvd:SG34_016790"/>
<accession>A0AAE9YXL0</accession>
<dbReference type="Proteomes" id="UP000032352">
    <property type="component" value="Chromosome"/>
</dbReference>
<protein>
    <submittedName>
        <fullName evidence="1">Uncharacterized protein</fullName>
    </submittedName>
</protein>
<name>A0AAE9YXL0_9GAMM</name>
<gene>
    <name evidence="1" type="ORF">SG34_016790</name>
</gene>
<organism evidence="1 2">
    <name type="scientific">Thalassomonas viridans</name>
    <dbReference type="NCBI Taxonomy" id="137584"/>
    <lineage>
        <taxon>Bacteria</taxon>
        <taxon>Pseudomonadati</taxon>
        <taxon>Pseudomonadota</taxon>
        <taxon>Gammaproteobacteria</taxon>
        <taxon>Alteromonadales</taxon>
        <taxon>Colwelliaceae</taxon>
        <taxon>Thalassomonas</taxon>
    </lineage>
</organism>
<reference evidence="1 2" key="2">
    <citation type="journal article" date="2022" name="Mar. Drugs">
        <title>Bioassay-Guided Fractionation Leads to the Detection of Cholic Acid Generated by the Rare Thalassomonas sp.</title>
        <authorList>
            <person name="Pheiffer F."/>
            <person name="Schneider Y.K."/>
            <person name="Hansen E.H."/>
            <person name="Andersen J.H."/>
            <person name="Isaksson J."/>
            <person name="Busche T."/>
            <person name="R C."/>
            <person name="Kalinowski J."/>
            <person name="Zyl L.V."/>
            <person name="Trindade M."/>
        </authorList>
    </citation>
    <scope>NUCLEOTIDE SEQUENCE [LARGE SCALE GENOMIC DNA]</scope>
    <source>
        <strain evidence="1 2">XOM25</strain>
    </source>
</reference>
<dbReference type="AlphaFoldDB" id="A0AAE9YXL0"/>
<evidence type="ECO:0000313" key="2">
    <source>
        <dbReference type="Proteomes" id="UP000032352"/>
    </source>
</evidence>
<dbReference type="RefSeq" id="WP_152647139.1">
    <property type="nucleotide sequence ID" value="NZ_CP059733.1"/>
</dbReference>
<keyword evidence="2" id="KW-1185">Reference proteome</keyword>
<evidence type="ECO:0000313" key="1">
    <source>
        <dbReference type="EMBL" id="WDE03081.1"/>
    </source>
</evidence>
<dbReference type="EMBL" id="CP059733">
    <property type="protein sequence ID" value="WDE03081.1"/>
    <property type="molecule type" value="Genomic_DNA"/>
</dbReference>